<keyword evidence="4" id="KW-0410">Iron transport</keyword>
<gene>
    <name evidence="16" type="ORF">H7F49_13275</name>
</gene>
<keyword evidence="8 12" id="KW-0798">TonB box</keyword>
<name>A0A7X1KCU7_9SPHN</name>
<dbReference type="InterPro" id="IPR036942">
    <property type="entry name" value="Beta-barrel_TonB_sf"/>
</dbReference>
<keyword evidence="9 11" id="KW-0472">Membrane</keyword>
<protein>
    <submittedName>
        <fullName evidence="16">TonB-dependent receptor</fullName>
    </submittedName>
</protein>
<dbReference type="InterPro" id="IPR000531">
    <property type="entry name" value="Beta-barrel_TonB"/>
</dbReference>
<dbReference type="EMBL" id="JACLAU010000023">
    <property type="protein sequence ID" value="MBC2652669.1"/>
    <property type="molecule type" value="Genomic_DNA"/>
</dbReference>
<evidence type="ECO:0000259" key="14">
    <source>
        <dbReference type="Pfam" id="PF00593"/>
    </source>
</evidence>
<keyword evidence="17" id="KW-1185">Reference proteome</keyword>
<dbReference type="CDD" id="cd01347">
    <property type="entry name" value="ligand_gated_channel"/>
    <property type="match status" value="1"/>
</dbReference>
<evidence type="ECO:0000313" key="17">
    <source>
        <dbReference type="Proteomes" id="UP000520156"/>
    </source>
</evidence>
<evidence type="ECO:0000259" key="15">
    <source>
        <dbReference type="Pfam" id="PF07715"/>
    </source>
</evidence>
<dbReference type="Pfam" id="PF00593">
    <property type="entry name" value="TonB_dep_Rec_b-barrel"/>
    <property type="match status" value="1"/>
</dbReference>
<keyword evidence="16" id="KW-0675">Receptor</keyword>
<evidence type="ECO:0000256" key="1">
    <source>
        <dbReference type="ARBA" id="ARBA00004571"/>
    </source>
</evidence>
<feature type="domain" description="TonB-dependent receptor-like beta-barrel" evidence="14">
    <location>
        <begin position="300"/>
        <end position="704"/>
    </location>
</feature>
<evidence type="ECO:0000256" key="10">
    <source>
        <dbReference type="ARBA" id="ARBA00023237"/>
    </source>
</evidence>
<dbReference type="PROSITE" id="PS52016">
    <property type="entry name" value="TONB_DEPENDENT_REC_3"/>
    <property type="match status" value="1"/>
</dbReference>
<dbReference type="Proteomes" id="UP000520156">
    <property type="component" value="Unassembled WGS sequence"/>
</dbReference>
<feature type="signal peptide" evidence="13">
    <location>
        <begin position="1"/>
        <end position="23"/>
    </location>
</feature>
<dbReference type="Gene3D" id="2.40.170.20">
    <property type="entry name" value="TonB-dependent receptor, beta-barrel domain"/>
    <property type="match status" value="1"/>
</dbReference>
<proteinExistence type="inferred from homology"/>
<evidence type="ECO:0000256" key="9">
    <source>
        <dbReference type="ARBA" id="ARBA00023136"/>
    </source>
</evidence>
<dbReference type="Pfam" id="PF07715">
    <property type="entry name" value="Plug"/>
    <property type="match status" value="1"/>
</dbReference>
<dbReference type="InterPro" id="IPR012910">
    <property type="entry name" value="Plug_dom"/>
</dbReference>
<accession>A0A7X1KCU7</accession>
<dbReference type="PANTHER" id="PTHR32552:SF81">
    <property type="entry name" value="TONB-DEPENDENT OUTER MEMBRANE RECEPTOR"/>
    <property type="match status" value="1"/>
</dbReference>
<evidence type="ECO:0000256" key="2">
    <source>
        <dbReference type="ARBA" id="ARBA00022448"/>
    </source>
</evidence>
<evidence type="ECO:0000256" key="12">
    <source>
        <dbReference type="RuleBase" id="RU003357"/>
    </source>
</evidence>
<dbReference type="InterPro" id="IPR039426">
    <property type="entry name" value="TonB-dep_rcpt-like"/>
</dbReference>
<evidence type="ECO:0000256" key="11">
    <source>
        <dbReference type="PROSITE-ProRule" id="PRU01360"/>
    </source>
</evidence>
<keyword evidence="3 11" id="KW-1134">Transmembrane beta strand</keyword>
<dbReference type="PANTHER" id="PTHR32552">
    <property type="entry name" value="FERRICHROME IRON RECEPTOR-RELATED"/>
    <property type="match status" value="1"/>
</dbReference>
<keyword evidence="7" id="KW-0406">Ion transport</keyword>
<evidence type="ECO:0000256" key="8">
    <source>
        <dbReference type="ARBA" id="ARBA00023077"/>
    </source>
</evidence>
<dbReference type="GO" id="GO:0009279">
    <property type="term" value="C:cell outer membrane"/>
    <property type="evidence" value="ECO:0007669"/>
    <property type="project" value="UniProtKB-SubCell"/>
</dbReference>
<comment type="similarity">
    <text evidence="11 12">Belongs to the TonB-dependent receptor family.</text>
</comment>
<evidence type="ECO:0000256" key="7">
    <source>
        <dbReference type="ARBA" id="ARBA00023065"/>
    </source>
</evidence>
<keyword evidence="6" id="KW-0408">Iron</keyword>
<dbReference type="AlphaFoldDB" id="A0A7X1KCU7"/>
<evidence type="ECO:0000256" key="13">
    <source>
        <dbReference type="SAM" id="SignalP"/>
    </source>
</evidence>
<sequence>MMKKLAFGVSASIFALTCTPAFAQAADAEQAENSDEATQAADSADAGEIIVTANRDPSRLSKTPIALSAISGADLAASGVTTPTALAAITPNLSITRDAVPASGGGLQITIRGITSTDASEKGDPSAAFLRDGIYIARPQAQEVSFFDVERVEVLRGPQGTLYGRNTTAGVVNVLSVRPKDKFEVVGDFGYGSYNNITGTGVVNVPVSEGLALRAAVNHEQRDSTVIPTNSTVDINPFSNNTSVRLSALAKPTDNVTLFVQGDYSWIKGSGFAVVPVTNFFQVPFTALTAPVRIEADADVLRSTNRVIPWEEYRDNRDRGVMSELNVDLGFGNVTWLSSYRELDRDEHRHQGPGGTTKSVFVGNFWQHSQELRLSLGGNSWWKAQLGGYYFKEQSNLIGANMTANTGFIQGPTKAIGKALFAQATVTPLDGFNITAGVRYSHDDKSRKGVIANDPFGTPVTTSINDAARSFSKTTWRIGADYDLPGLGLVYATVSTGYKAGGFNDGCEIGTQAGCSLTAAQLYYQPESVTSYEAGFKWRLLDNIVRLNGAAFHYDYANMQLSQASTCSGIACQVTSNAGQSKIDGVELESVLQPAKGHVFNLSANWLNARFTEFAPAAGVNLAGRPLSRAPKWTLSAGYTFTQELENGGKITANVTSRYSAQYDLTDLATRVFFYQPSFTKTDVSLGYTAPNGVWNVQVFGRNLENTLALTYARNSATGEATFEQPRNFGVRAGFRF</sequence>
<keyword evidence="2 11" id="KW-0813">Transport</keyword>
<keyword evidence="5 11" id="KW-0812">Transmembrane</keyword>
<evidence type="ECO:0000256" key="3">
    <source>
        <dbReference type="ARBA" id="ARBA00022452"/>
    </source>
</evidence>
<dbReference type="SUPFAM" id="SSF56935">
    <property type="entry name" value="Porins"/>
    <property type="match status" value="1"/>
</dbReference>
<dbReference type="GO" id="GO:0006826">
    <property type="term" value="P:iron ion transport"/>
    <property type="evidence" value="ECO:0007669"/>
    <property type="project" value="UniProtKB-KW"/>
</dbReference>
<evidence type="ECO:0000256" key="6">
    <source>
        <dbReference type="ARBA" id="ARBA00023004"/>
    </source>
</evidence>
<comment type="subcellular location">
    <subcellularLocation>
        <location evidence="1 11">Cell outer membrane</location>
        <topology evidence="1 11">Multi-pass membrane protein</topology>
    </subcellularLocation>
</comment>
<keyword evidence="13" id="KW-0732">Signal</keyword>
<evidence type="ECO:0000256" key="4">
    <source>
        <dbReference type="ARBA" id="ARBA00022496"/>
    </source>
</evidence>
<feature type="domain" description="TonB-dependent receptor plug" evidence="15">
    <location>
        <begin position="60"/>
        <end position="171"/>
    </location>
</feature>
<comment type="caution">
    <text evidence="16">The sequence shown here is derived from an EMBL/GenBank/DDBJ whole genome shotgun (WGS) entry which is preliminary data.</text>
</comment>
<reference evidence="16 17" key="1">
    <citation type="submission" date="2020-08" db="EMBL/GenBank/DDBJ databases">
        <title>The genome sequence of Novosphingobium flavum 4Y4.</title>
        <authorList>
            <person name="Liu Y."/>
        </authorList>
    </citation>
    <scope>NUCLEOTIDE SEQUENCE [LARGE SCALE GENOMIC DNA]</scope>
    <source>
        <strain evidence="16 17">4Y4</strain>
    </source>
</reference>
<evidence type="ECO:0000313" key="16">
    <source>
        <dbReference type="EMBL" id="MBC2652669.1"/>
    </source>
</evidence>
<keyword evidence="10 11" id="KW-0998">Cell outer membrane</keyword>
<evidence type="ECO:0000256" key="5">
    <source>
        <dbReference type="ARBA" id="ARBA00022692"/>
    </source>
</evidence>
<feature type="chain" id="PRO_5031146429" evidence="13">
    <location>
        <begin position="24"/>
        <end position="737"/>
    </location>
</feature>
<organism evidence="16 17">
    <name type="scientific">Novosphingobium aerophilum</name>
    <dbReference type="NCBI Taxonomy" id="2839843"/>
    <lineage>
        <taxon>Bacteria</taxon>
        <taxon>Pseudomonadati</taxon>
        <taxon>Pseudomonadota</taxon>
        <taxon>Alphaproteobacteria</taxon>
        <taxon>Sphingomonadales</taxon>
        <taxon>Sphingomonadaceae</taxon>
        <taxon>Novosphingobium</taxon>
    </lineage>
</organism>